<feature type="transmembrane region" description="Helical" evidence="7">
    <location>
        <begin position="25"/>
        <end position="44"/>
    </location>
</feature>
<dbReference type="CDD" id="cd16913">
    <property type="entry name" value="YkuD_like"/>
    <property type="match status" value="1"/>
</dbReference>
<evidence type="ECO:0000313" key="9">
    <source>
        <dbReference type="EMBL" id="PSB00513.1"/>
    </source>
</evidence>
<keyword evidence="3 6" id="KW-0133">Cell shape</keyword>
<dbReference type="Gene3D" id="2.40.440.10">
    <property type="entry name" value="L,D-transpeptidase catalytic domain-like"/>
    <property type="match status" value="1"/>
</dbReference>
<comment type="caution">
    <text evidence="9">The sequence shown here is derived from an EMBL/GenBank/DDBJ whole genome shotgun (WGS) entry which is preliminary data.</text>
</comment>
<evidence type="ECO:0000256" key="4">
    <source>
        <dbReference type="ARBA" id="ARBA00022984"/>
    </source>
</evidence>
<keyword evidence="7" id="KW-0472">Membrane</keyword>
<protein>
    <recommendedName>
        <fullName evidence="8">L,D-TPase catalytic domain-containing protein</fullName>
    </recommendedName>
</protein>
<evidence type="ECO:0000256" key="6">
    <source>
        <dbReference type="PROSITE-ProRule" id="PRU01373"/>
    </source>
</evidence>
<dbReference type="Pfam" id="PF03734">
    <property type="entry name" value="YkuD"/>
    <property type="match status" value="1"/>
</dbReference>
<dbReference type="GO" id="GO:0016740">
    <property type="term" value="F:transferase activity"/>
    <property type="evidence" value="ECO:0007669"/>
    <property type="project" value="UniProtKB-KW"/>
</dbReference>
<keyword evidence="7" id="KW-0812">Transmembrane</keyword>
<dbReference type="GO" id="GO:0071555">
    <property type="term" value="P:cell wall organization"/>
    <property type="evidence" value="ECO:0007669"/>
    <property type="project" value="UniProtKB-UniRule"/>
</dbReference>
<keyword evidence="2" id="KW-0808">Transferase</keyword>
<evidence type="ECO:0000256" key="2">
    <source>
        <dbReference type="ARBA" id="ARBA00022679"/>
    </source>
</evidence>
<dbReference type="InterPro" id="IPR038063">
    <property type="entry name" value="Transpep_catalytic_dom"/>
</dbReference>
<proteinExistence type="predicted"/>
<dbReference type="GO" id="GO:0008360">
    <property type="term" value="P:regulation of cell shape"/>
    <property type="evidence" value="ECO:0007669"/>
    <property type="project" value="UniProtKB-UniRule"/>
</dbReference>
<evidence type="ECO:0000256" key="3">
    <source>
        <dbReference type="ARBA" id="ARBA00022960"/>
    </source>
</evidence>
<dbReference type="PROSITE" id="PS52029">
    <property type="entry name" value="LD_TPASE"/>
    <property type="match status" value="1"/>
</dbReference>
<reference evidence="9 10" key="2">
    <citation type="submission" date="2018-03" db="EMBL/GenBank/DDBJ databases">
        <title>The ancient ancestry and fast evolution of plastids.</title>
        <authorList>
            <person name="Moore K.R."/>
            <person name="Magnabosco C."/>
            <person name="Momper L."/>
            <person name="Gold D.A."/>
            <person name="Bosak T."/>
            <person name="Fournier G.P."/>
        </authorList>
    </citation>
    <scope>NUCLEOTIDE SEQUENCE [LARGE SCALE GENOMIC DNA]</scope>
    <source>
        <strain evidence="9 10">CCAP 1448/3</strain>
    </source>
</reference>
<organism evidence="9 10">
    <name type="scientific">Merismopedia glauca CCAP 1448/3</name>
    <dbReference type="NCBI Taxonomy" id="1296344"/>
    <lineage>
        <taxon>Bacteria</taxon>
        <taxon>Bacillati</taxon>
        <taxon>Cyanobacteriota</taxon>
        <taxon>Cyanophyceae</taxon>
        <taxon>Synechococcales</taxon>
        <taxon>Merismopediaceae</taxon>
        <taxon>Merismopedia</taxon>
    </lineage>
</organism>
<evidence type="ECO:0000256" key="7">
    <source>
        <dbReference type="SAM" id="Phobius"/>
    </source>
</evidence>
<comment type="pathway">
    <text evidence="1 6">Cell wall biogenesis; peptidoglycan biosynthesis.</text>
</comment>
<evidence type="ECO:0000256" key="5">
    <source>
        <dbReference type="ARBA" id="ARBA00023316"/>
    </source>
</evidence>
<evidence type="ECO:0000313" key="10">
    <source>
        <dbReference type="Proteomes" id="UP000238762"/>
    </source>
</evidence>
<feature type="active site" description="Proton donor/acceptor" evidence="6">
    <location>
        <position position="193"/>
    </location>
</feature>
<dbReference type="PANTHER" id="PTHR36699">
    <property type="entry name" value="LD-TRANSPEPTIDASE"/>
    <property type="match status" value="1"/>
</dbReference>
<accession>A0A2T1BX58</accession>
<dbReference type="SUPFAM" id="SSF141523">
    <property type="entry name" value="L,D-transpeptidase catalytic domain-like"/>
    <property type="match status" value="1"/>
</dbReference>
<dbReference type="Proteomes" id="UP000238762">
    <property type="component" value="Unassembled WGS sequence"/>
</dbReference>
<gene>
    <name evidence="9" type="ORF">C7B64_23090</name>
</gene>
<keyword evidence="10" id="KW-1185">Reference proteome</keyword>
<sequence length="238" mass="27001">MLLSIIFLAIIVTRSAKRKKLGLAFTILTIAVTVFYVLLTRLGLLMPLSELPSVLCLNSCTSEKPVHSSLDDEELLNDRRSLLEILGENIARDRISILVEKSKYRLTVFYDLQPVKSYPIVLGTNPIGDKLAEGDRKTPEGIYRIRSLYPHPNWSKFIWLDYPTSQSWREHFQAKLTGKLNWLSTIGGEIGIHGVPSQKDSLINERSNWTWGCISLKNRDVDDIYQFVGDGTVVEILP</sequence>
<keyword evidence="4 6" id="KW-0573">Peptidoglycan synthesis</keyword>
<dbReference type="OrthoDB" id="9809748at2"/>
<dbReference type="PANTHER" id="PTHR36699:SF1">
    <property type="entry name" value="L,D-TRANSPEPTIDASE YAFK-RELATED"/>
    <property type="match status" value="1"/>
</dbReference>
<dbReference type="AlphaFoldDB" id="A0A2T1BX58"/>
<reference evidence="9 10" key="1">
    <citation type="submission" date="2018-02" db="EMBL/GenBank/DDBJ databases">
        <authorList>
            <person name="Cohen D.B."/>
            <person name="Kent A.D."/>
        </authorList>
    </citation>
    <scope>NUCLEOTIDE SEQUENCE [LARGE SCALE GENOMIC DNA]</scope>
    <source>
        <strain evidence="9 10">CCAP 1448/3</strain>
    </source>
</reference>
<dbReference type="RefSeq" id="WP_106291816.1">
    <property type="nucleotide sequence ID" value="NZ_CAWNTC010000253.1"/>
</dbReference>
<dbReference type="UniPathway" id="UPA00219"/>
<feature type="domain" description="L,D-TPase catalytic" evidence="8">
    <location>
        <begin position="95"/>
        <end position="237"/>
    </location>
</feature>
<dbReference type="GO" id="GO:0009252">
    <property type="term" value="P:peptidoglycan biosynthetic process"/>
    <property type="evidence" value="ECO:0007669"/>
    <property type="project" value="UniProtKB-UniPathway"/>
</dbReference>
<dbReference type="EMBL" id="PVWJ01000197">
    <property type="protein sequence ID" value="PSB00513.1"/>
    <property type="molecule type" value="Genomic_DNA"/>
</dbReference>
<evidence type="ECO:0000259" key="8">
    <source>
        <dbReference type="PROSITE" id="PS52029"/>
    </source>
</evidence>
<feature type="active site" description="Nucleophile" evidence="6">
    <location>
        <position position="213"/>
    </location>
</feature>
<keyword evidence="7" id="KW-1133">Transmembrane helix</keyword>
<dbReference type="InterPro" id="IPR005490">
    <property type="entry name" value="LD_TPept_cat_dom"/>
</dbReference>
<name>A0A2T1BX58_9CYAN</name>
<evidence type="ECO:0000256" key="1">
    <source>
        <dbReference type="ARBA" id="ARBA00004752"/>
    </source>
</evidence>
<keyword evidence="5 6" id="KW-0961">Cell wall biogenesis/degradation</keyword>